<gene>
    <name evidence="4" type="ORF">G195_009121</name>
</gene>
<dbReference type="GO" id="GO:0009062">
    <property type="term" value="P:fatty acid catabolic process"/>
    <property type="evidence" value="ECO:0007669"/>
    <property type="project" value="TreeGrafter"/>
</dbReference>
<dbReference type="PANTHER" id="PTHR11049:SF24">
    <property type="entry name" value="CYTOSOLIC ACYL COENZYME A THIOESTER HYDROLASE"/>
    <property type="match status" value="1"/>
</dbReference>
<proteinExistence type="predicted"/>
<dbReference type="Gene3D" id="3.10.129.10">
    <property type="entry name" value="Hotdog Thioesterase"/>
    <property type="match status" value="2"/>
</dbReference>
<name>A0A8J4W378_9STRA</name>
<dbReference type="InterPro" id="IPR006683">
    <property type="entry name" value="Thioestr_dom"/>
</dbReference>
<evidence type="ECO:0000313" key="5">
    <source>
        <dbReference type="Proteomes" id="UP000702964"/>
    </source>
</evidence>
<dbReference type="InterPro" id="IPR033120">
    <property type="entry name" value="HOTDOG_ACOT"/>
</dbReference>
<organism evidence="4 5">
    <name type="scientific">Phytophthora kernoviae 00238/432</name>
    <dbReference type="NCBI Taxonomy" id="1284355"/>
    <lineage>
        <taxon>Eukaryota</taxon>
        <taxon>Sar</taxon>
        <taxon>Stramenopiles</taxon>
        <taxon>Oomycota</taxon>
        <taxon>Peronosporomycetes</taxon>
        <taxon>Peronosporales</taxon>
        <taxon>Peronosporaceae</taxon>
        <taxon>Phytophthora</taxon>
    </lineage>
</organism>
<reference evidence="4" key="2">
    <citation type="submission" date="2020-02" db="EMBL/GenBank/DDBJ databases">
        <authorList>
            <person name="Studholme D.J."/>
        </authorList>
    </citation>
    <scope>NUCLEOTIDE SEQUENCE</scope>
    <source>
        <strain evidence="4">00238/432</strain>
    </source>
</reference>
<dbReference type="CDD" id="cd03442">
    <property type="entry name" value="BFIT_BACH"/>
    <property type="match status" value="1"/>
</dbReference>
<dbReference type="Proteomes" id="UP000702964">
    <property type="component" value="Unassembled WGS sequence"/>
</dbReference>
<dbReference type="GO" id="GO:0052816">
    <property type="term" value="F:long-chain fatty acyl-CoA hydrolase activity"/>
    <property type="evidence" value="ECO:0007669"/>
    <property type="project" value="TreeGrafter"/>
</dbReference>
<sequence length="341" mass="38795">MVMKKLIGTAQDLWRARRMPKQVRAKDTRLAFTDIIGDESQKGRWLRTGPILELMDVLAGTITCRVSLGATATISFDRVDLVKPVFHGDLVRLEGEIIGLSNSSMAVQVSGFRHDVPTGKFEHTHDAIITMVAINRFGRPRKGLPTLFDPDRADYCLKMREIANDRKGLAKRWRMEQDAVDKMPFIKHGDLLPGESKDEYVSVSDTEIEDRAALYCAQNFTKSEKMVTIAMNRVLFKLPISVSDVVTLRARVVNVRRYRLEVEVEVFVHSIVGGGERKSHSGYFTVLNMDEKDAFKQIDKGLKVDEGSQKEMRMLMKAQKRLEFAEEDKNLHSLKTLEPRL</sequence>
<dbReference type="GO" id="GO:0005829">
    <property type="term" value="C:cytosol"/>
    <property type="evidence" value="ECO:0007669"/>
    <property type="project" value="TreeGrafter"/>
</dbReference>
<comment type="caution">
    <text evidence="4">The sequence shown here is derived from an EMBL/GenBank/DDBJ whole genome shotgun (WGS) entry which is preliminary data.</text>
</comment>
<dbReference type="InterPro" id="IPR040170">
    <property type="entry name" value="Cytosol_ACT"/>
</dbReference>
<evidence type="ECO:0000259" key="3">
    <source>
        <dbReference type="PROSITE" id="PS51770"/>
    </source>
</evidence>
<evidence type="ECO:0000313" key="4">
    <source>
        <dbReference type="EMBL" id="KAF4317512.1"/>
    </source>
</evidence>
<feature type="coiled-coil region" evidence="2">
    <location>
        <begin position="308"/>
        <end position="335"/>
    </location>
</feature>
<dbReference type="EMBL" id="AOFI03000381">
    <property type="protein sequence ID" value="KAF4317512.1"/>
    <property type="molecule type" value="Genomic_DNA"/>
</dbReference>
<reference evidence="4" key="1">
    <citation type="journal article" date="2015" name="Genom Data">
        <title>Draft genome sequences of Phytophthora kernoviae and Phytophthora ramorum lineage EU2 from Scotland.</title>
        <authorList>
            <person name="Sambles C."/>
            <person name="Schlenzig A."/>
            <person name="O'Neill P."/>
            <person name="Grant M."/>
            <person name="Studholme D.J."/>
        </authorList>
    </citation>
    <scope>NUCLEOTIDE SEQUENCE</scope>
    <source>
        <strain evidence="4">00238/432</strain>
    </source>
</reference>
<dbReference type="FunFam" id="3.10.129.10:FF:000055">
    <property type="entry name" value="ATP-binding Cassette (ABC) superfamily"/>
    <property type="match status" value="1"/>
</dbReference>
<evidence type="ECO:0000256" key="2">
    <source>
        <dbReference type="SAM" id="Coils"/>
    </source>
</evidence>
<feature type="domain" description="HotDog ACOT-type" evidence="3">
    <location>
        <begin position="164"/>
        <end position="292"/>
    </location>
</feature>
<dbReference type="PROSITE" id="PS51770">
    <property type="entry name" value="HOTDOG_ACOT"/>
    <property type="match status" value="2"/>
</dbReference>
<accession>A0A8J4W378</accession>
<protein>
    <recommendedName>
        <fullName evidence="3">HotDog ACOT-type domain-containing protein</fullName>
    </recommendedName>
</protein>
<feature type="domain" description="HotDog ACOT-type" evidence="3">
    <location>
        <begin position="21"/>
        <end position="137"/>
    </location>
</feature>
<dbReference type="SUPFAM" id="SSF54637">
    <property type="entry name" value="Thioesterase/thiol ester dehydrase-isomerase"/>
    <property type="match status" value="2"/>
</dbReference>
<dbReference type="InterPro" id="IPR029069">
    <property type="entry name" value="HotDog_dom_sf"/>
</dbReference>
<evidence type="ECO:0000256" key="1">
    <source>
        <dbReference type="ARBA" id="ARBA00022801"/>
    </source>
</evidence>
<dbReference type="GO" id="GO:0006637">
    <property type="term" value="P:acyl-CoA metabolic process"/>
    <property type="evidence" value="ECO:0007669"/>
    <property type="project" value="TreeGrafter"/>
</dbReference>
<dbReference type="PANTHER" id="PTHR11049">
    <property type="entry name" value="ACYL COENZYME A THIOESTER HYDROLASE"/>
    <property type="match status" value="1"/>
</dbReference>
<dbReference type="Pfam" id="PF03061">
    <property type="entry name" value="4HBT"/>
    <property type="match status" value="2"/>
</dbReference>
<keyword evidence="1" id="KW-0378">Hydrolase</keyword>
<keyword evidence="2" id="KW-0175">Coiled coil</keyword>
<dbReference type="AlphaFoldDB" id="A0A8J4W378"/>